<name>A0A415RW80_MEDGN</name>
<feature type="compositionally biased region" description="Basic and acidic residues" evidence="1">
    <location>
        <begin position="72"/>
        <end position="83"/>
    </location>
</feature>
<feature type="compositionally biased region" description="Polar residues" evidence="1">
    <location>
        <begin position="62"/>
        <end position="71"/>
    </location>
</feature>
<feature type="region of interest" description="Disordered" evidence="1">
    <location>
        <begin position="62"/>
        <end position="83"/>
    </location>
</feature>
<proteinExistence type="predicted"/>
<gene>
    <name evidence="2" type="ORF">DWZ50_20445</name>
</gene>
<evidence type="ECO:0000256" key="1">
    <source>
        <dbReference type="SAM" id="MobiDB-lite"/>
    </source>
</evidence>
<protein>
    <submittedName>
        <fullName evidence="2">Uncharacterized protein</fullName>
    </submittedName>
</protein>
<dbReference type="AlphaFoldDB" id="A0A415RW80"/>
<accession>A0A415RW80</accession>
<reference evidence="2 3" key="1">
    <citation type="submission" date="2018-08" db="EMBL/GenBank/DDBJ databases">
        <title>A genome reference for cultivated species of the human gut microbiota.</title>
        <authorList>
            <person name="Zou Y."/>
            <person name="Xue W."/>
            <person name="Luo G."/>
        </authorList>
    </citation>
    <scope>NUCLEOTIDE SEQUENCE [LARGE SCALE GENOMIC DNA]</scope>
    <source>
        <strain evidence="2 3">AF33-12</strain>
    </source>
</reference>
<dbReference type="Proteomes" id="UP000285610">
    <property type="component" value="Unassembled WGS sequence"/>
</dbReference>
<organism evidence="2 3">
    <name type="scientific">Mediterraneibacter gnavus</name>
    <name type="common">Ruminococcus gnavus</name>
    <dbReference type="NCBI Taxonomy" id="33038"/>
    <lineage>
        <taxon>Bacteria</taxon>
        <taxon>Bacillati</taxon>
        <taxon>Bacillota</taxon>
        <taxon>Clostridia</taxon>
        <taxon>Lachnospirales</taxon>
        <taxon>Lachnospiraceae</taxon>
        <taxon>Mediterraneibacter</taxon>
    </lineage>
</organism>
<evidence type="ECO:0000313" key="3">
    <source>
        <dbReference type="Proteomes" id="UP000285610"/>
    </source>
</evidence>
<evidence type="ECO:0000313" key="2">
    <source>
        <dbReference type="EMBL" id="RHM66519.1"/>
    </source>
</evidence>
<dbReference type="EMBL" id="QRQE01000128">
    <property type="protein sequence ID" value="RHM66519.1"/>
    <property type="molecule type" value="Genomic_DNA"/>
</dbReference>
<comment type="caution">
    <text evidence="2">The sequence shown here is derived from an EMBL/GenBank/DDBJ whole genome shotgun (WGS) entry which is preliminary data.</text>
</comment>
<sequence>MIYCQNKPQTCFVELKGANISIKNNYNPYDQIMDTIKYLQSKDELKELVDKKGGKHAFIVSPSRQNIPKGSNTKERQLWKKLT</sequence>